<evidence type="ECO:0000313" key="3">
    <source>
        <dbReference type="Proteomes" id="UP000035762"/>
    </source>
</evidence>
<dbReference type="OrthoDB" id="8161602at2"/>
<feature type="region of interest" description="Disordered" evidence="1">
    <location>
        <begin position="1"/>
        <end position="117"/>
    </location>
</feature>
<dbReference type="Pfam" id="PF09306">
    <property type="entry name" value="Phage-scaffold"/>
    <property type="match status" value="1"/>
</dbReference>
<accession>A0A090MSX8</accession>
<dbReference type="EMBL" id="CCAZ020000001">
    <property type="protein sequence ID" value="CEG08724.1"/>
    <property type="molecule type" value="Genomic_DNA"/>
</dbReference>
<comment type="caution">
    <text evidence="2">The sequence shown here is derived from an EMBL/GenBank/DDBJ whole genome shotgun (WGS) entry which is preliminary data.</text>
</comment>
<evidence type="ECO:0000313" key="2">
    <source>
        <dbReference type="EMBL" id="CEG08724.1"/>
    </source>
</evidence>
<protein>
    <submittedName>
        <fullName evidence="2">Bacteriophage, scaffolding protein</fullName>
    </submittedName>
</protein>
<feature type="compositionally biased region" description="Basic and acidic residues" evidence="1">
    <location>
        <begin position="19"/>
        <end position="36"/>
    </location>
</feature>
<name>A0A090MSX8_AFIFE</name>
<evidence type="ECO:0000256" key="1">
    <source>
        <dbReference type="SAM" id="MobiDB-lite"/>
    </source>
</evidence>
<organism evidence="2 3">
    <name type="scientific">Afipia felis</name>
    <name type="common">Cat scratch disease bacillus</name>
    <dbReference type="NCBI Taxonomy" id="1035"/>
    <lineage>
        <taxon>Bacteria</taxon>
        <taxon>Pseudomonadati</taxon>
        <taxon>Pseudomonadota</taxon>
        <taxon>Alphaproteobacteria</taxon>
        <taxon>Hyphomicrobiales</taxon>
        <taxon>Nitrobacteraceae</taxon>
        <taxon>Afipia</taxon>
    </lineage>
</organism>
<reference evidence="2 3" key="1">
    <citation type="journal article" date="2014" name="Genome Announc.">
        <title>Genome Sequence of Afipia felis Strain 76713, Isolated in Hospital Water Using an Amoeba Co-Culture Procedure.</title>
        <authorList>
            <person name="Benamar S."/>
            <person name="La Scola B."/>
            <person name="Croce O."/>
        </authorList>
    </citation>
    <scope>NUCLEOTIDE SEQUENCE [LARGE SCALE GENOMIC DNA]</scope>
    <source>
        <strain evidence="2 3">76713</strain>
    </source>
</reference>
<dbReference type="RefSeq" id="WP_048756577.1">
    <property type="nucleotide sequence ID" value="NZ_CCAZ020000001.1"/>
</dbReference>
<keyword evidence="3" id="KW-1185">Reference proteome</keyword>
<dbReference type="STRING" id="1035.BN961_02142"/>
<dbReference type="AlphaFoldDB" id="A0A090MSX8"/>
<dbReference type="InterPro" id="IPR015385">
    <property type="entry name" value="Phage_P22_Gp8_scaffold"/>
</dbReference>
<feature type="compositionally biased region" description="Basic and acidic residues" evidence="1">
    <location>
        <begin position="86"/>
        <end position="96"/>
    </location>
</feature>
<feature type="region of interest" description="Disordered" evidence="1">
    <location>
        <begin position="236"/>
        <end position="276"/>
    </location>
</feature>
<feature type="compositionally biased region" description="Basic residues" evidence="1">
    <location>
        <begin position="65"/>
        <end position="78"/>
    </location>
</feature>
<dbReference type="Proteomes" id="UP000035762">
    <property type="component" value="Unassembled WGS sequence"/>
</dbReference>
<sequence length="276" mass="31024">MTDETEVQAEAPADGGFIDLDKIEQEEPEKAEGEKPEAEDDEDKTEPEAPKAEGEEGEDEEDGKPRKRSGLQRLKARNSHLMQELSARERELEQLRSRTATAADPNDKEPQEADFNGDFFAFDRAKTAYEVRKIIREENRQSHLNSIDKERENVLRERREVHQERVEAAKEFITDYDQVVASAPPINREVGAEILASEKSELLAYHLAKNPEKIHALNNMTGRELAREIGRLEGIVRAPSAKKQTSAPPPPSTVKGSSAPRNADSELSAWLKKTYG</sequence>
<gene>
    <name evidence="2" type="ORF">BN961_02142</name>
</gene>
<proteinExistence type="predicted"/>